<comment type="caution">
    <text evidence="2">The sequence shown here is derived from an EMBL/GenBank/DDBJ whole genome shotgun (WGS) entry which is preliminary data.</text>
</comment>
<proteinExistence type="predicted"/>
<reference evidence="2" key="1">
    <citation type="journal article" date="2020" name="Cell">
        <title>Large-Scale Comparative Analyses of Tick Genomes Elucidate Their Genetic Diversity and Vector Capacities.</title>
        <authorList>
            <consortium name="Tick Genome and Microbiome Consortium (TIGMIC)"/>
            <person name="Jia N."/>
            <person name="Wang J."/>
            <person name="Shi W."/>
            <person name="Du L."/>
            <person name="Sun Y."/>
            <person name="Zhan W."/>
            <person name="Jiang J.F."/>
            <person name="Wang Q."/>
            <person name="Zhang B."/>
            <person name="Ji P."/>
            <person name="Bell-Sakyi L."/>
            <person name="Cui X.M."/>
            <person name="Yuan T.T."/>
            <person name="Jiang B.G."/>
            <person name="Yang W.F."/>
            <person name="Lam T.T."/>
            <person name="Chang Q.C."/>
            <person name="Ding S.J."/>
            <person name="Wang X.J."/>
            <person name="Zhu J.G."/>
            <person name="Ruan X.D."/>
            <person name="Zhao L."/>
            <person name="Wei J.T."/>
            <person name="Ye R.Z."/>
            <person name="Que T.C."/>
            <person name="Du C.H."/>
            <person name="Zhou Y.H."/>
            <person name="Cheng J.X."/>
            <person name="Dai P.F."/>
            <person name="Guo W.B."/>
            <person name="Han X.H."/>
            <person name="Huang E.J."/>
            <person name="Li L.F."/>
            <person name="Wei W."/>
            <person name="Gao Y.C."/>
            <person name="Liu J.Z."/>
            <person name="Shao H.Z."/>
            <person name="Wang X."/>
            <person name="Wang C.C."/>
            <person name="Yang T.C."/>
            <person name="Huo Q.B."/>
            <person name="Li W."/>
            <person name="Chen H.Y."/>
            <person name="Chen S.E."/>
            <person name="Zhou L.G."/>
            <person name="Ni X.B."/>
            <person name="Tian J.H."/>
            <person name="Sheng Y."/>
            <person name="Liu T."/>
            <person name="Pan Y.S."/>
            <person name="Xia L.Y."/>
            <person name="Li J."/>
            <person name="Zhao F."/>
            <person name="Cao W.C."/>
        </authorList>
    </citation>
    <scope>NUCLEOTIDE SEQUENCE</scope>
    <source>
        <strain evidence="2">Rsan-2018</strain>
    </source>
</reference>
<dbReference type="EMBL" id="JABSTV010001250">
    <property type="protein sequence ID" value="KAH7955466.1"/>
    <property type="molecule type" value="Genomic_DNA"/>
</dbReference>
<evidence type="ECO:0000313" key="2">
    <source>
        <dbReference type="EMBL" id="KAH7955466.1"/>
    </source>
</evidence>
<dbReference type="AlphaFoldDB" id="A0A9D4PTT5"/>
<evidence type="ECO:0000256" key="1">
    <source>
        <dbReference type="SAM" id="MobiDB-lite"/>
    </source>
</evidence>
<reference evidence="2" key="2">
    <citation type="submission" date="2021-09" db="EMBL/GenBank/DDBJ databases">
        <authorList>
            <person name="Jia N."/>
            <person name="Wang J."/>
            <person name="Shi W."/>
            <person name="Du L."/>
            <person name="Sun Y."/>
            <person name="Zhan W."/>
            <person name="Jiang J."/>
            <person name="Wang Q."/>
            <person name="Zhang B."/>
            <person name="Ji P."/>
            <person name="Sakyi L.B."/>
            <person name="Cui X."/>
            <person name="Yuan T."/>
            <person name="Jiang B."/>
            <person name="Yang W."/>
            <person name="Lam T.T.-Y."/>
            <person name="Chang Q."/>
            <person name="Ding S."/>
            <person name="Wang X."/>
            <person name="Zhu J."/>
            <person name="Ruan X."/>
            <person name="Zhao L."/>
            <person name="Wei J."/>
            <person name="Que T."/>
            <person name="Du C."/>
            <person name="Cheng J."/>
            <person name="Dai P."/>
            <person name="Han X."/>
            <person name="Huang E."/>
            <person name="Gao Y."/>
            <person name="Liu J."/>
            <person name="Shao H."/>
            <person name="Ye R."/>
            <person name="Li L."/>
            <person name="Wei W."/>
            <person name="Wang X."/>
            <person name="Wang C."/>
            <person name="Huo Q."/>
            <person name="Li W."/>
            <person name="Guo W."/>
            <person name="Chen H."/>
            <person name="Chen S."/>
            <person name="Zhou L."/>
            <person name="Zhou L."/>
            <person name="Ni X."/>
            <person name="Tian J."/>
            <person name="Zhou Y."/>
            <person name="Sheng Y."/>
            <person name="Liu T."/>
            <person name="Pan Y."/>
            <person name="Xia L."/>
            <person name="Li J."/>
            <person name="Zhao F."/>
            <person name="Cao W."/>
        </authorList>
    </citation>
    <scope>NUCLEOTIDE SEQUENCE</scope>
    <source>
        <strain evidence="2">Rsan-2018</strain>
        <tissue evidence="2">Larvae</tissue>
    </source>
</reference>
<sequence length="276" mass="30894">MALSPSSLLAQLPNCPYTRPPPVFQRESARPWLSHSCKQRQYWGKGRPQLPETSSGRSRRLPGERHFSSAPAIPGTKAMTLCDINHARPYTVYLLTVASLYVCEEFARRPQPLHDLGAWKATEYHQFLLYTGPVLLVFGHEEDVRLFGPLNNFRAFRAENFMGQIRRLIRLGKHQLQQLHRRVHKKIAAKSMSQSGEITHETDIRLISHPHKGVPLPRDCAGTQYSVAQIEGGVLKTRVKRLASLGGGTTGQAVLVQLDGLTNQLAAAFSFKGQKT</sequence>
<organism evidence="2 3">
    <name type="scientific">Rhipicephalus sanguineus</name>
    <name type="common">Brown dog tick</name>
    <name type="synonym">Ixodes sanguineus</name>
    <dbReference type="NCBI Taxonomy" id="34632"/>
    <lineage>
        <taxon>Eukaryota</taxon>
        <taxon>Metazoa</taxon>
        <taxon>Ecdysozoa</taxon>
        <taxon>Arthropoda</taxon>
        <taxon>Chelicerata</taxon>
        <taxon>Arachnida</taxon>
        <taxon>Acari</taxon>
        <taxon>Parasitiformes</taxon>
        <taxon>Ixodida</taxon>
        <taxon>Ixodoidea</taxon>
        <taxon>Ixodidae</taxon>
        <taxon>Rhipicephalinae</taxon>
        <taxon>Rhipicephalus</taxon>
        <taxon>Rhipicephalus</taxon>
    </lineage>
</organism>
<accession>A0A9D4PTT5</accession>
<feature type="region of interest" description="Disordered" evidence="1">
    <location>
        <begin position="43"/>
        <end position="69"/>
    </location>
</feature>
<protein>
    <submittedName>
        <fullName evidence="2">Uncharacterized protein</fullName>
    </submittedName>
</protein>
<name>A0A9D4PTT5_RHISA</name>
<keyword evidence="3" id="KW-1185">Reference proteome</keyword>
<dbReference type="Proteomes" id="UP000821837">
    <property type="component" value="Unassembled WGS sequence"/>
</dbReference>
<gene>
    <name evidence="2" type="ORF">HPB52_000916</name>
</gene>
<evidence type="ECO:0000313" key="3">
    <source>
        <dbReference type="Proteomes" id="UP000821837"/>
    </source>
</evidence>
<dbReference type="PANTHER" id="PTHR33053">
    <property type="entry name" value="PROTEIN, PUTATIVE-RELATED"/>
    <property type="match status" value="1"/>
</dbReference>